<name>A0ABR9D0Z6_9GAMM</name>
<dbReference type="Proteomes" id="UP000652176">
    <property type="component" value="Unassembled WGS sequence"/>
</dbReference>
<comment type="caution">
    <text evidence="1">The sequence shown here is derived from an EMBL/GenBank/DDBJ whole genome shotgun (WGS) entry which is preliminary data.</text>
</comment>
<dbReference type="EMBL" id="JACXSS010000001">
    <property type="protein sequence ID" value="MBD9356808.1"/>
    <property type="molecule type" value="Genomic_DNA"/>
</dbReference>
<sequence>MKAKIIDRNEINEAQHFVCHVGPIVALLETINEDMEFSFEDDESIPKVVKFKDWLATNLARHQAVLDSVPSLNPPLLQGIDAAIEVRVNQIKNEIKLHDWAVENLANLYGAKRELLHGQGFSIFEIDAILPEGHAHYYPHFGIRKNLSSELEKIEQFVSGGNNNFDLLDGTKLACFVPVPELAE</sequence>
<dbReference type="RefSeq" id="WP_192375133.1">
    <property type="nucleotide sequence ID" value="NZ_CAJHIV010000001.1"/>
</dbReference>
<evidence type="ECO:0000313" key="2">
    <source>
        <dbReference type="Proteomes" id="UP000652176"/>
    </source>
</evidence>
<accession>A0ABR9D0Z6</accession>
<gene>
    <name evidence="1" type="ORF">IE877_13095</name>
</gene>
<evidence type="ECO:0000313" key="1">
    <source>
        <dbReference type="EMBL" id="MBD9356808.1"/>
    </source>
</evidence>
<proteinExistence type="predicted"/>
<protein>
    <submittedName>
        <fullName evidence="1">Uncharacterized protein</fullName>
    </submittedName>
</protein>
<keyword evidence="2" id="KW-1185">Reference proteome</keyword>
<reference evidence="1 2" key="1">
    <citation type="submission" date="2020-09" db="EMBL/GenBank/DDBJ databases">
        <title>Methylomonas albis sp. nov. and Methylomonas fluvii sp. nov.: Two cold-adapted methanotrophs from the River Elbe and an amended description of Methylovulum psychrotolerans strain Eb1.</title>
        <authorList>
            <person name="Bussmann I.K."/>
            <person name="Klings K.-W."/>
            <person name="Warnstedt J."/>
            <person name="Hoppert M."/>
            <person name="Saborowski A."/>
            <person name="Horn F."/>
            <person name="Liebner S."/>
        </authorList>
    </citation>
    <scope>NUCLEOTIDE SEQUENCE [LARGE SCALE GENOMIC DNA]</scope>
    <source>
        <strain evidence="1 2">EbA</strain>
    </source>
</reference>
<organism evidence="1 2">
    <name type="scientific">Methylomonas albis</name>
    <dbReference type="NCBI Taxonomy" id="1854563"/>
    <lineage>
        <taxon>Bacteria</taxon>
        <taxon>Pseudomonadati</taxon>
        <taxon>Pseudomonadota</taxon>
        <taxon>Gammaproteobacteria</taxon>
        <taxon>Methylococcales</taxon>
        <taxon>Methylococcaceae</taxon>
        <taxon>Methylomonas</taxon>
    </lineage>
</organism>